<feature type="region of interest" description="Disordered" evidence="1">
    <location>
        <begin position="1"/>
        <end position="134"/>
    </location>
</feature>
<name>A0AAV7M7U1_PLEWA</name>
<reference evidence="2" key="1">
    <citation type="journal article" date="2022" name="bioRxiv">
        <title>Sequencing and chromosome-scale assembly of the giantPleurodeles waltlgenome.</title>
        <authorList>
            <person name="Brown T."/>
            <person name="Elewa A."/>
            <person name="Iarovenko S."/>
            <person name="Subramanian E."/>
            <person name="Araus A.J."/>
            <person name="Petzold A."/>
            <person name="Susuki M."/>
            <person name="Suzuki K.-i.T."/>
            <person name="Hayashi T."/>
            <person name="Toyoda A."/>
            <person name="Oliveira C."/>
            <person name="Osipova E."/>
            <person name="Leigh N.D."/>
            <person name="Simon A."/>
            <person name="Yun M.H."/>
        </authorList>
    </citation>
    <scope>NUCLEOTIDE SEQUENCE</scope>
    <source>
        <strain evidence="2">20211129_DDA</strain>
        <tissue evidence="2">Liver</tissue>
    </source>
</reference>
<accession>A0AAV7M7U1</accession>
<protein>
    <submittedName>
        <fullName evidence="2">Uncharacterized protein</fullName>
    </submittedName>
</protein>
<evidence type="ECO:0000313" key="2">
    <source>
        <dbReference type="EMBL" id="KAJ1097198.1"/>
    </source>
</evidence>
<organism evidence="2 3">
    <name type="scientific">Pleurodeles waltl</name>
    <name type="common">Iberian ribbed newt</name>
    <dbReference type="NCBI Taxonomy" id="8319"/>
    <lineage>
        <taxon>Eukaryota</taxon>
        <taxon>Metazoa</taxon>
        <taxon>Chordata</taxon>
        <taxon>Craniata</taxon>
        <taxon>Vertebrata</taxon>
        <taxon>Euteleostomi</taxon>
        <taxon>Amphibia</taxon>
        <taxon>Batrachia</taxon>
        <taxon>Caudata</taxon>
        <taxon>Salamandroidea</taxon>
        <taxon>Salamandridae</taxon>
        <taxon>Pleurodelinae</taxon>
        <taxon>Pleurodeles</taxon>
    </lineage>
</organism>
<comment type="caution">
    <text evidence="2">The sequence shown here is derived from an EMBL/GenBank/DDBJ whole genome shotgun (WGS) entry which is preliminary data.</text>
</comment>
<dbReference type="EMBL" id="JANPWB010000014">
    <property type="protein sequence ID" value="KAJ1097198.1"/>
    <property type="molecule type" value="Genomic_DNA"/>
</dbReference>
<proteinExistence type="predicted"/>
<evidence type="ECO:0000313" key="3">
    <source>
        <dbReference type="Proteomes" id="UP001066276"/>
    </source>
</evidence>
<keyword evidence="3" id="KW-1185">Reference proteome</keyword>
<gene>
    <name evidence="2" type="ORF">NDU88_002323</name>
</gene>
<dbReference type="Proteomes" id="UP001066276">
    <property type="component" value="Chromosome 10"/>
</dbReference>
<sequence length="134" mass="14243">MSLFHCQQVHQRSVHRRIPPSSHMSQLTVPRKDNSEETVTIPPGQRPPEEGHLVCHRQGGPDPRGPPETGHPLPEEMGGDSPLQQEDGGGSAGDGLPTWEGCPSHHDPPDVPDPGGGLPGVGWALKDITADSRG</sequence>
<evidence type="ECO:0000256" key="1">
    <source>
        <dbReference type="SAM" id="MobiDB-lite"/>
    </source>
</evidence>
<dbReference type="AlphaFoldDB" id="A0AAV7M7U1"/>